<protein>
    <recommendedName>
        <fullName evidence="1">Helicase ATP-binding domain-containing protein</fullName>
    </recommendedName>
</protein>
<feature type="domain" description="Helicase ATP-binding" evidence="1">
    <location>
        <begin position="33"/>
        <end position="210"/>
    </location>
</feature>
<evidence type="ECO:0000259" key="1">
    <source>
        <dbReference type="PROSITE" id="PS51192"/>
    </source>
</evidence>
<dbReference type="Pfam" id="PF04851">
    <property type="entry name" value="ResIII"/>
    <property type="match status" value="1"/>
</dbReference>
<accession>A0A3M6EP37</accession>
<dbReference type="SUPFAM" id="SSF52540">
    <property type="entry name" value="P-loop containing nucleoside triphosphate hydrolases"/>
    <property type="match status" value="1"/>
</dbReference>
<comment type="caution">
    <text evidence="2">The sequence shown here is derived from an EMBL/GenBank/DDBJ whole genome shotgun (WGS) entry which is preliminary data.</text>
</comment>
<dbReference type="GO" id="GO:0005524">
    <property type="term" value="F:ATP binding"/>
    <property type="evidence" value="ECO:0007669"/>
    <property type="project" value="InterPro"/>
</dbReference>
<evidence type="ECO:0000313" key="2">
    <source>
        <dbReference type="EMBL" id="RMV70032.1"/>
    </source>
</evidence>
<dbReference type="InterPro" id="IPR014001">
    <property type="entry name" value="Helicase_ATP-bd"/>
</dbReference>
<organism evidence="2 3">
    <name type="scientific">Pseudomonas caricapapayae</name>
    <dbReference type="NCBI Taxonomy" id="46678"/>
    <lineage>
        <taxon>Bacteria</taxon>
        <taxon>Pseudomonadati</taxon>
        <taxon>Pseudomonadota</taxon>
        <taxon>Gammaproteobacteria</taxon>
        <taxon>Pseudomonadales</taxon>
        <taxon>Pseudomonadaceae</taxon>
        <taxon>Pseudomonas</taxon>
    </lineage>
</organism>
<sequence length="900" mass="99979">MMATRPLDVTTAQGHCLVPEAFQADLTRNITRKLLQASPPPCLLRAPTGSGKTYVICRVLANVSAERPVIWFWFVPFVNLVNQTLDALITNAGDLSPVLFSDGINQEPRAGLVLISTTQGVSRSTWRKANYDAGGGEMARTPAEFVALAKATGFDIGVIVDEAHIALDQATEFGYFVKWLQPTYLAMATATPKSERINQFLTSADMGSYESFNVSRDDVVRARLNKAFVEAVIYQLRETTATVADLKRTVLKQAWLRNQALKSLLKHAGIDLTPLLLVQVENGKASIDEAERDLIELCRVPPQAIGKHSSDMPDPVLMDAIANDTTKEVLIFKQSAGTGFDAPRAFVLASTKAVNDADFAMQFIGRVMRVARQIRGVYASYETIPDDFNTAFIYLANAEAQQGFQQAIQTTDALQSKLEGQVEKMARRLTRSGAAVITNRPTPQPMLGHHFPVPQNSYVKQAEGSEQASSIELGDTARTAMRSLDGQAVQSSLFGMDELDELAPSKAPAKPSPQSAKSKAEWTEALKAHGITVYPLRRNLRSVPLCFKRESRPNSLNMAELVRRAATRLQLQDRHLRDALLAVRGRLQEIERHTELTKRSVTDNKVAIVIDRNRIASEAKVAMNRLPQIEEADQRILIEVLANRVTPRLQEALDDAETLVVPEDVRRMARTAACWLIRVHITEVEEALYEEIAAQAVTEDAGPIPDAMLFATNIALPASSKNLYGILPPSRDELVALDQNMMIEDRNVVQDKAWQFAGEQGAFTTGRFDSTFSLNADEKRFATALDRAPFVAWWFRNPDKKPYSVRIVRGEHRNFFYPDFVVCLSHVDGSDPLPRLIETKHDLKDARRKSKHVPEHYGKVLFLTRDGDRFFVVTDEGGVGEPLDLGDLEALRETLQRSAP</sequence>
<evidence type="ECO:0000313" key="3">
    <source>
        <dbReference type="Proteomes" id="UP000269872"/>
    </source>
</evidence>
<dbReference type="EMBL" id="RBUY01000193">
    <property type="protein sequence ID" value="RMV70032.1"/>
    <property type="molecule type" value="Genomic_DNA"/>
</dbReference>
<dbReference type="InterPro" id="IPR006935">
    <property type="entry name" value="Helicase/UvrB_N"/>
</dbReference>
<dbReference type="GO" id="GO:0016787">
    <property type="term" value="F:hydrolase activity"/>
    <property type="evidence" value="ECO:0007669"/>
    <property type="project" value="InterPro"/>
</dbReference>
<dbReference type="PROSITE" id="PS51192">
    <property type="entry name" value="HELICASE_ATP_BIND_1"/>
    <property type="match status" value="1"/>
</dbReference>
<reference evidence="2 3" key="1">
    <citation type="submission" date="2018-08" db="EMBL/GenBank/DDBJ databases">
        <title>Recombination of ecologically and evolutionarily significant loci maintains genetic cohesion in the Pseudomonas syringae species complex.</title>
        <authorList>
            <person name="Dillon M."/>
            <person name="Thakur S."/>
            <person name="Almeida R.N.D."/>
            <person name="Weir B.S."/>
            <person name="Guttman D.S."/>
        </authorList>
    </citation>
    <scope>NUCLEOTIDE SEQUENCE [LARGE SCALE GENOMIC DNA]</scope>
    <source>
        <strain evidence="2 3">ICMP 7496</strain>
    </source>
</reference>
<dbReference type="GO" id="GO:0003677">
    <property type="term" value="F:DNA binding"/>
    <property type="evidence" value="ECO:0007669"/>
    <property type="project" value="InterPro"/>
</dbReference>
<name>A0A3M6EP37_9PSED</name>
<dbReference type="Proteomes" id="UP000269872">
    <property type="component" value="Unassembled WGS sequence"/>
</dbReference>
<dbReference type="InterPro" id="IPR027417">
    <property type="entry name" value="P-loop_NTPase"/>
</dbReference>
<proteinExistence type="predicted"/>
<dbReference type="Gene3D" id="3.40.50.300">
    <property type="entry name" value="P-loop containing nucleotide triphosphate hydrolases"/>
    <property type="match status" value="1"/>
</dbReference>
<gene>
    <name evidence="2" type="ORF">ALP05_05870</name>
</gene>
<dbReference type="AlphaFoldDB" id="A0A3M6EP37"/>